<comment type="caution">
    <text evidence="1">The sequence shown here is derived from an EMBL/GenBank/DDBJ whole genome shotgun (WGS) entry which is preliminary data.</text>
</comment>
<keyword evidence="2" id="KW-1185">Reference proteome</keyword>
<dbReference type="AlphaFoldDB" id="A0A392U569"/>
<reference evidence="1 2" key="1">
    <citation type="journal article" date="2018" name="Front. Plant Sci.">
        <title>Red Clover (Trifolium pratense) and Zigzag Clover (T. medium) - A Picture of Genomic Similarities and Differences.</title>
        <authorList>
            <person name="Dluhosova J."/>
            <person name="Istvanek J."/>
            <person name="Nedelnik J."/>
            <person name="Repkova J."/>
        </authorList>
    </citation>
    <scope>NUCLEOTIDE SEQUENCE [LARGE SCALE GENOMIC DNA]</scope>
    <source>
        <strain evidence="2">cv. 10/8</strain>
        <tissue evidence="1">Leaf</tissue>
    </source>
</reference>
<evidence type="ECO:0000313" key="1">
    <source>
        <dbReference type="EMBL" id="MCI68599.1"/>
    </source>
</evidence>
<dbReference type="Proteomes" id="UP000265520">
    <property type="component" value="Unassembled WGS sequence"/>
</dbReference>
<evidence type="ECO:0000313" key="2">
    <source>
        <dbReference type="Proteomes" id="UP000265520"/>
    </source>
</evidence>
<proteinExistence type="predicted"/>
<organism evidence="1 2">
    <name type="scientific">Trifolium medium</name>
    <dbReference type="NCBI Taxonomy" id="97028"/>
    <lineage>
        <taxon>Eukaryota</taxon>
        <taxon>Viridiplantae</taxon>
        <taxon>Streptophyta</taxon>
        <taxon>Embryophyta</taxon>
        <taxon>Tracheophyta</taxon>
        <taxon>Spermatophyta</taxon>
        <taxon>Magnoliopsida</taxon>
        <taxon>eudicotyledons</taxon>
        <taxon>Gunneridae</taxon>
        <taxon>Pentapetalae</taxon>
        <taxon>rosids</taxon>
        <taxon>fabids</taxon>
        <taxon>Fabales</taxon>
        <taxon>Fabaceae</taxon>
        <taxon>Papilionoideae</taxon>
        <taxon>50 kb inversion clade</taxon>
        <taxon>NPAAA clade</taxon>
        <taxon>Hologalegina</taxon>
        <taxon>IRL clade</taxon>
        <taxon>Trifolieae</taxon>
        <taxon>Trifolium</taxon>
    </lineage>
</organism>
<protein>
    <submittedName>
        <fullName evidence="1">Uncharacterized protein</fullName>
    </submittedName>
</protein>
<feature type="non-terminal residue" evidence="1">
    <location>
        <position position="81"/>
    </location>
</feature>
<accession>A0A392U569</accession>
<sequence>MLVGKHVPDIVITKKKKESGISETVPQASQDGILAELMEVSKTLGETIRINTERKIHVDNCIKSMTQGAEERTEEEAGNEE</sequence>
<name>A0A392U569_9FABA</name>
<dbReference type="EMBL" id="LXQA010739354">
    <property type="protein sequence ID" value="MCI68599.1"/>
    <property type="molecule type" value="Genomic_DNA"/>
</dbReference>